<dbReference type="GO" id="GO:0003824">
    <property type="term" value="F:catalytic activity"/>
    <property type="evidence" value="ECO:0007669"/>
    <property type="project" value="UniProtKB-ARBA"/>
</dbReference>
<dbReference type="Pfam" id="PF12697">
    <property type="entry name" value="Abhydrolase_6"/>
    <property type="match status" value="1"/>
</dbReference>
<proteinExistence type="predicted"/>
<sequence length="234" mass="25322">MHLVLVPGLWLDASTWDRVVPLLEQAGHTVHPLTLPGMESRDADRSAVTLQDHVDAIVAAVDACDPEEGPVVLVGHSVGGTLAHAAVDARPERVSRTVFVASEPRGDGESPADGLPEVDGEVPMPDWSAFDDAELRGLDDALRAELRGAAVPAPLRVTRDTLRLTDERRHHVPATVLTCEYPASQLQQWIAEGEPYAAELGRLRDVTYVDLETSHWPQLTAPERLARAILDAVA</sequence>
<dbReference type="InterPro" id="IPR029058">
    <property type="entry name" value="AB_hydrolase_fold"/>
</dbReference>
<accession>A0A6J4KY46</accession>
<protein>
    <submittedName>
        <fullName evidence="2">Esterase</fullName>
    </submittedName>
</protein>
<reference evidence="2" key="1">
    <citation type="submission" date="2020-02" db="EMBL/GenBank/DDBJ databases">
        <authorList>
            <person name="Meier V. D."/>
        </authorList>
    </citation>
    <scope>NUCLEOTIDE SEQUENCE</scope>
    <source>
        <strain evidence="2">AVDCRST_MAG36</strain>
    </source>
</reference>
<organism evidence="2">
    <name type="scientific">uncultured Nocardioidaceae bacterium</name>
    <dbReference type="NCBI Taxonomy" id="253824"/>
    <lineage>
        <taxon>Bacteria</taxon>
        <taxon>Bacillati</taxon>
        <taxon>Actinomycetota</taxon>
        <taxon>Actinomycetes</taxon>
        <taxon>Propionibacteriales</taxon>
        <taxon>Nocardioidaceae</taxon>
        <taxon>environmental samples</taxon>
    </lineage>
</organism>
<feature type="domain" description="AB hydrolase-1" evidence="1">
    <location>
        <begin position="3"/>
        <end position="228"/>
    </location>
</feature>
<dbReference type="InterPro" id="IPR000073">
    <property type="entry name" value="AB_hydrolase_1"/>
</dbReference>
<dbReference type="EMBL" id="CADCUH010000015">
    <property type="protein sequence ID" value="CAA9317287.1"/>
    <property type="molecule type" value="Genomic_DNA"/>
</dbReference>
<dbReference type="InterPro" id="IPR052897">
    <property type="entry name" value="Sec-Metab_Biosynth_Hydrolase"/>
</dbReference>
<name>A0A6J4KY46_9ACTN</name>
<evidence type="ECO:0000259" key="1">
    <source>
        <dbReference type="Pfam" id="PF12697"/>
    </source>
</evidence>
<dbReference type="PANTHER" id="PTHR37017:SF11">
    <property type="entry name" value="ESTERASE_LIPASE_THIOESTERASE DOMAIN-CONTAINING PROTEIN"/>
    <property type="match status" value="1"/>
</dbReference>
<gene>
    <name evidence="2" type="ORF">AVDCRST_MAG36-199</name>
</gene>
<dbReference type="PANTHER" id="PTHR37017">
    <property type="entry name" value="AB HYDROLASE-1 DOMAIN-CONTAINING PROTEIN-RELATED"/>
    <property type="match status" value="1"/>
</dbReference>
<dbReference type="Gene3D" id="3.40.50.1820">
    <property type="entry name" value="alpha/beta hydrolase"/>
    <property type="match status" value="1"/>
</dbReference>
<dbReference type="SUPFAM" id="SSF53474">
    <property type="entry name" value="alpha/beta-Hydrolases"/>
    <property type="match status" value="1"/>
</dbReference>
<evidence type="ECO:0000313" key="2">
    <source>
        <dbReference type="EMBL" id="CAA9317287.1"/>
    </source>
</evidence>
<dbReference type="AlphaFoldDB" id="A0A6J4KY46"/>